<dbReference type="Proteomes" id="UP000231134">
    <property type="component" value="Unassembled WGS sequence"/>
</dbReference>
<dbReference type="EMBL" id="PGEX01000001">
    <property type="protein sequence ID" value="PJJ41719.1"/>
    <property type="molecule type" value="Genomic_DNA"/>
</dbReference>
<dbReference type="InterPro" id="IPR025399">
    <property type="entry name" value="DUF4372"/>
</dbReference>
<reference evidence="3 4" key="1">
    <citation type="submission" date="2017-11" db="EMBL/GenBank/DDBJ databases">
        <title>Animal gut microbial communities from fecal samples from Wisconsin, USA.</title>
        <authorList>
            <person name="Neumann A."/>
        </authorList>
    </citation>
    <scope>NUCLEOTIDE SEQUENCE [LARGE SCALE GENOMIC DNA]</scope>
    <source>
        <strain evidence="3 4">UWS3</strain>
    </source>
</reference>
<evidence type="ECO:0000259" key="2">
    <source>
        <dbReference type="Pfam" id="PF14294"/>
    </source>
</evidence>
<evidence type="ECO:0000256" key="1">
    <source>
        <dbReference type="SAM" id="MobiDB-lite"/>
    </source>
</evidence>
<gene>
    <name evidence="3" type="ORF">BGX16_1712</name>
</gene>
<feature type="region of interest" description="Disordered" evidence="1">
    <location>
        <begin position="55"/>
        <end position="76"/>
    </location>
</feature>
<dbReference type="OrthoDB" id="7327264at2"/>
<sequence>MVKSTFFTGQPVFAQLCKYLDRDEVLKISTESGGERYRKSFDTWTHLQMGSYQSGARWGTPTQKGATRSLETTVSC</sequence>
<evidence type="ECO:0000313" key="3">
    <source>
        <dbReference type="EMBL" id="PJJ41719.1"/>
    </source>
</evidence>
<feature type="domain" description="DUF4372" evidence="2">
    <location>
        <begin position="8"/>
        <end position="48"/>
    </location>
</feature>
<dbReference type="AlphaFoldDB" id="A0A2M9A7M9"/>
<keyword evidence="4" id="KW-1185">Reference proteome</keyword>
<accession>A0A2M9A7M9</accession>
<dbReference type="RefSeq" id="WP_100425657.1">
    <property type="nucleotide sequence ID" value="NZ_PGEX01000001.1"/>
</dbReference>
<dbReference type="Pfam" id="PF14294">
    <property type="entry name" value="DUF4372"/>
    <property type="match status" value="1"/>
</dbReference>
<comment type="caution">
    <text evidence="3">The sequence shown here is derived from an EMBL/GenBank/DDBJ whole genome shotgun (WGS) entry which is preliminary data.</text>
</comment>
<proteinExistence type="predicted"/>
<protein>
    <submittedName>
        <fullName evidence="3">Uncharacterized protein DUF4372</fullName>
    </submittedName>
</protein>
<evidence type="ECO:0000313" key="4">
    <source>
        <dbReference type="Proteomes" id="UP000231134"/>
    </source>
</evidence>
<organism evidence="3 4">
    <name type="scientific">Hallerella succinigenes</name>
    <dbReference type="NCBI Taxonomy" id="1896222"/>
    <lineage>
        <taxon>Bacteria</taxon>
        <taxon>Pseudomonadati</taxon>
        <taxon>Fibrobacterota</taxon>
        <taxon>Fibrobacteria</taxon>
        <taxon>Fibrobacterales</taxon>
        <taxon>Fibrobacteraceae</taxon>
        <taxon>Hallerella</taxon>
    </lineage>
</organism>
<name>A0A2M9A7M9_9BACT</name>